<sequence>MVAADDDLVQGCIHLCDAPRDAAFEVVVGQNHDGDLGVAQVFRQGGVEPVVVQEQGVKILVEDLGRQWPLEVVEAEVEVAELGQLEHLHGERPDEAVVAQVELLQLQQVGEVPRNLPLESVRVDVDEGDLVQEAELDGEVAGEVGAIEVEACHRVLGGVAERGSADDAVVGAHVMADPVAGEVVGIRDDGSLPGVDGGVGAFEQRVADLVIVRDGGRDWRHGRHQLRVCGGIRRQQLRIGRRLGFAAFVDVRRRLRVGGGRIHRRLGVADCADVRQRLRIGGLIH</sequence>
<evidence type="ECO:0000313" key="2">
    <source>
        <dbReference type="Proteomes" id="UP001055439"/>
    </source>
</evidence>
<dbReference type="OrthoDB" id="10288364at2759"/>
<evidence type="ECO:0000313" key="1">
    <source>
        <dbReference type="EMBL" id="URD72710.1"/>
    </source>
</evidence>
<organism evidence="1 2">
    <name type="scientific">Musa troglodytarum</name>
    <name type="common">fe'i banana</name>
    <dbReference type="NCBI Taxonomy" id="320322"/>
    <lineage>
        <taxon>Eukaryota</taxon>
        <taxon>Viridiplantae</taxon>
        <taxon>Streptophyta</taxon>
        <taxon>Embryophyta</taxon>
        <taxon>Tracheophyta</taxon>
        <taxon>Spermatophyta</taxon>
        <taxon>Magnoliopsida</taxon>
        <taxon>Liliopsida</taxon>
        <taxon>Zingiberales</taxon>
        <taxon>Musaceae</taxon>
        <taxon>Musa</taxon>
    </lineage>
</organism>
<protein>
    <submittedName>
        <fullName evidence="1">Uncharacterized protein</fullName>
    </submittedName>
</protein>
<dbReference type="EMBL" id="CP097502">
    <property type="protein sequence ID" value="URD72710.1"/>
    <property type="molecule type" value="Genomic_DNA"/>
</dbReference>
<dbReference type="Proteomes" id="UP001055439">
    <property type="component" value="Chromosome 1"/>
</dbReference>
<accession>A0A9E7E960</accession>
<name>A0A9E7E960_9LILI</name>
<keyword evidence="2" id="KW-1185">Reference proteome</keyword>
<dbReference type="AlphaFoldDB" id="A0A9E7E960"/>
<gene>
    <name evidence="1" type="ORF">MUK42_08251</name>
</gene>
<reference evidence="1" key="1">
    <citation type="submission" date="2022-05" db="EMBL/GenBank/DDBJ databases">
        <title>The Musa troglodytarum L. genome provides insights into the mechanism of non-climacteric behaviour and enrichment of carotenoids.</title>
        <authorList>
            <person name="Wang J."/>
        </authorList>
    </citation>
    <scope>NUCLEOTIDE SEQUENCE</scope>
    <source>
        <tissue evidence="1">Leaf</tissue>
    </source>
</reference>
<proteinExistence type="predicted"/>